<comment type="catalytic activity">
    <reaction evidence="1 5">
        <text>S-ubiquitinyl-[E2 ubiquitin-conjugating enzyme]-L-cysteine + [acceptor protein]-L-lysine = [E2 ubiquitin-conjugating enzyme]-L-cysteine + N(6)-ubiquitinyl-[acceptor protein]-L-lysine.</text>
        <dbReference type="EC" id="2.3.2.27"/>
    </reaction>
</comment>
<evidence type="ECO:0000313" key="8">
    <source>
        <dbReference type="Proteomes" id="UP000287651"/>
    </source>
</evidence>
<keyword evidence="4 5" id="KW-0833">Ubl conjugation pathway</keyword>
<dbReference type="SMART" id="SM00504">
    <property type="entry name" value="Ubox"/>
    <property type="match status" value="1"/>
</dbReference>
<dbReference type="InterPro" id="IPR013083">
    <property type="entry name" value="Znf_RING/FYVE/PHD"/>
</dbReference>
<dbReference type="SUPFAM" id="SSF57850">
    <property type="entry name" value="RING/U-box"/>
    <property type="match status" value="1"/>
</dbReference>
<comment type="caution">
    <text evidence="7">The sequence shown here is derived from an EMBL/GenBank/DDBJ whole genome shotgun (WGS) entry which is preliminary data.</text>
</comment>
<dbReference type="AlphaFoldDB" id="A0A426YE66"/>
<evidence type="ECO:0000256" key="3">
    <source>
        <dbReference type="ARBA" id="ARBA00022679"/>
    </source>
</evidence>
<sequence length="407" mass="43930">MDGLETVPPFFLCPISHQVMEDPVTISTGVSYDRASIDRWLTVYDHHTCPVTNQHLTDLTLTPNATLLRLILSWPACSTGCVAPAVATTKPEFDVSEILGDLGDPAARADDKAKALKTIRSLVLDDDGNAAHMEKAGVTSLVASLIARCEPSEALRNLVDPVVLIDEATSVLHLLKPSPETLREVSEHRNGELIASLASLLQRGSHQARVHAALLLRSIYEVAGDNLKERIPADLIEGVVEILKDQNADRATTMALLTIMIEVLPHGKNRLKAVQAGAVAVTVELLVEESVDRRKCEAMLYLLELMCGRAEGRAELVGHPAGVAAVVAKVLSLSSGVTTRAVKVLGLVCRYCCGVMEEMLQVGGVAKLFMLVQVEGNRRSREMAKSILGNHIKAWGKSPCFPSHCLP</sequence>
<protein>
    <recommendedName>
        <fullName evidence="5 6">U-box domain-containing protein</fullName>
        <ecNumber evidence="5">2.3.2.27</ecNumber>
    </recommendedName>
    <alternativeName>
        <fullName evidence="5">RING-type E3 ubiquitin transferase PUB</fullName>
    </alternativeName>
</protein>
<evidence type="ECO:0000256" key="1">
    <source>
        <dbReference type="ARBA" id="ARBA00000900"/>
    </source>
</evidence>
<dbReference type="InterPro" id="IPR003613">
    <property type="entry name" value="Ubox_domain"/>
</dbReference>
<dbReference type="InterPro" id="IPR016024">
    <property type="entry name" value="ARM-type_fold"/>
</dbReference>
<dbReference type="InterPro" id="IPR011989">
    <property type="entry name" value="ARM-like"/>
</dbReference>
<reference evidence="7 8" key="1">
    <citation type="journal article" date="2014" name="Agronomy (Basel)">
        <title>A Draft Genome Sequence for Ensete ventricosum, the Drought-Tolerant Tree Against Hunger.</title>
        <authorList>
            <person name="Harrison J."/>
            <person name="Moore K.A."/>
            <person name="Paszkiewicz K."/>
            <person name="Jones T."/>
            <person name="Grant M."/>
            <person name="Ambacheew D."/>
            <person name="Muzemil S."/>
            <person name="Studholme D.J."/>
        </authorList>
    </citation>
    <scope>NUCLEOTIDE SEQUENCE [LARGE SCALE GENOMIC DNA]</scope>
</reference>
<dbReference type="EMBL" id="AMZH03013003">
    <property type="protein sequence ID" value="RRT49996.1"/>
    <property type="molecule type" value="Genomic_DNA"/>
</dbReference>
<feature type="domain" description="U-box" evidence="6">
    <location>
        <begin position="6"/>
        <end position="81"/>
    </location>
</feature>
<dbReference type="CDD" id="cd16664">
    <property type="entry name" value="RING-Ubox_PUB"/>
    <property type="match status" value="1"/>
</dbReference>
<dbReference type="PANTHER" id="PTHR22849:SF164">
    <property type="entry name" value="U-BOX DOMAIN-CONTAINING PROTEIN"/>
    <property type="match status" value="1"/>
</dbReference>
<dbReference type="GO" id="GO:0061630">
    <property type="term" value="F:ubiquitin protein ligase activity"/>
    <property type="evidence" value="ECO:0007669"/>
    <property type="project" value="UniProtKB-UniRule"/>
</dbReference>
<dbReference type="PROSITE" id="PS51698">
    <property type="entry name" value="U_BOX"/>
    <property type="match status" value="1"/>
</dbReference>
<dbReference type="PANTHER" id="PTHR22849">
    <property type="entry name" value="WDSAM1 PROTEIN"/>
    <property type="match status" value="1"/>
</dbReference>
<dbReference type="UniPathway" id="UPA00143"/>
<dbReference type="Gene3D" id="3.30.40.10">
    <property type="entry name" value="Zinc/RING finger domain, C3HC4 (zinc finger)"/>
    <property type="match status" value="1"/>
</dbReference>
<dbReference type="Pfam" id="PF04564">
    <property type="entry name" value="U-box"/>
    <property type="match status" value="1"/>
</dbReference>
<evidence type="ECO:0000256" key="5">
    <source>
        <dbReference type="RuleBase" id="RU369093"/>
    </source>
</evidence>
<comment type="pathway">
    <text evidence="2 5">Protein modification; protein ubiquitination.</text>
</comment>
<dbReference type="InterPro" id="IPR045210">
    <property type="entry name" value="RING-Ubox_PUB"/>
</dbReference>
<evidence type="ECO:0000256" key="2">
    <source>
        <dbReference type="ARBA" id="ARBA00004906"/>
    </source>
</evidence>
<dbReference type="SUPFAM" id="SSF48371">
    <property type="entry name" value="ARM repeat"/>
    <property type="match status" value="1"/>
</dbReference>
<dbReference type="EC" id="2.3.2.27" evidence="5"/>
<dbReference type="Pfam" id="PF25598">
    <property type="entry name" value="ARM_PUB"/>
    <property type="match status" value="1"/>
</dbReference>
<dbReference type="InterPro" id="IPR045185">
    <property type="entry name" value="PUB22/23/24-like"/>
</dbReference>
<keyword evidence="3 5" id="KW-0808">Transferase</keyword>
<organism evidence="7 8">
    <name type="scientific">Ensete ventricosum</name>
    <name type="common">Abyssinian banana</name>
    <name type="synonym">Musa ensete</name>
    <dbReference type="NCBI Taxonomy" id="4639"/>
    <lineage>
        <taxon>Eukaryota</taxon>
        <taxon>Viridiplantae</taxon>
        <taxon>Streptophyta</taxon>
        <taxon>Embryophyta</taxon>
        <taxon>Tracheophyta</taxon>
        <taxon>Spermatophyta</taxon>
        <taxon>Magnoliopsida</taxon>
        <taxon>Liliopsida</taxon>
        <taxon>Zingiberales</taxon>
        <taxon>Musaceae</taxon>
        <taxon>Ensete</taxon>
    </lineage>
</organism>
<dbReference type="GO" id="GO:0016567">
    <property type="term" value="P:protein ubiquitination"/>
    <property type="evidence" value="ECO:0007669"/>
    <property type="project" value="UniProtKB-UniRule"/>
</dbReference>
<dbReference type="InterPro" id="IPR058678">
    <property type="entry name" value="ARM_PUB"/>
</dbReference>
<comment type="function">
    <text evidence="5">Functions as an E3 ubiquitin ligase.</text>
</comment>
<name>A0A426YE66_ENSVE</name>
<accession>A0A426YE66</accession>
<dbReference type="Proteomes" id="UP000287651">
    <property type="component" value="Unassembled WGS sequence"/>
</dbReference>
<dbReference type="Gene3D" id="1.25.10.10">
    <property type="entry name" value="Leucine-rich Repeat Variant"/>
    <property type="match status" value="2"/>
</dbReference>
<evidence type="ECO:0000256" key="4">
    <source>
        <dbReference type="ARBA" id="ARBA00022786"/>
    </source>
</evidence>
<evidence type="ECO:0000313" key="7">
    <source>
        <dbReference type="EMBL" id="RRT49996.1"/>
    </source>
</evidence>
<gene>
    <name evidence="7" type="ORF">B296_00018185</name>
</gene>
<proteinExistence type="predicted"/>
<evidence type="ECO:0000259" key="6">
    <source>
        <dbReference type="PROSITE" id="PS51698"/>
    </source>
</evidence>